<sequence length="705" mass="75641">MSLPPVVRSASFTVTASGSSLPGSKQVVIESLNVFTPSGSVLLMDSRIVVVPSRRYALVGRNGAGKSALLQLISEGKLPGWPPSITTVLVRQETIPGSVALLQSMLDARAAAWDRPGLEAERDALEARLEGADAAAVASLSDRLGEVIDLLETIDGPQAQQHAQGILRGLQFEPEDSGKGESELSSGWQQRLALAQALFVQPDVLLLDEPTNHMDLAAVRWLEAELTRTQATAVIVSHDPDFLTATCSDVLSIEEERLVHTAGGFESYLGRRQQLYRRDEAVMEKARVKEERLASSQKAQLSIEDRHVARTLKKVEEAQKAHAVINVKALCGTMKKSGDGSAARAAQQKKAHLQRTLKLDDGERLALDSEQTPTKHNSAVLNASEATARVQARRAFERTLAFEFRAGTPLSGGAPLLRLDEASIGRPGRGAVLREVTLAVEAGARIAILGSNGVGKSTLGGAELLSGDVSRRSHLRVAYLRPKRSGQNHLEQLVHHLDMTAAECLGAVSLAEHASQRVGDLSGGERVRLILAAEVLPALPHLIVLDEPTNHLDLDSLDALKAGLSSFRGALLCISHHRDFEAGEAEVPLVRRLRALGFPQYACIRAARMTSGETLEARVEAAQQWLETQGVRPRPPPTSGGPRQAGNVQSGRGGPDPPPRGQLTRQRFAPTAAKTAEPAKPRTPASANPWAALHGDDDVDDEEAR</sequence>
<dbReference type="GO" id="GO:0016887">
    <property type="term" value="F:ATP hydrolysis activity"/>
    <property type="evidence" value="ECO:0007669"/>
    <property type="project" value="InterPro"/>
</dbReference>
<dbReference type="Gene3D" id="3.40.50.300">
    <property type="entry name" value="P-loop containing nucleotide triphosphate hydrolases"/>
    <property type="match status" value="3"/>
</dbReference>
<evidence type="ECO:0000256" key="3">
    <source>
        <dbReference type="ARBA" id="ARBA00022840"/>
    </source>
</evidence>
<dbReference type="HOGENOM" id="CLU_403060_0_0_1"/>
<dbReference type="InterPro" id="IPR027417">
    <property type="entry name" value="P-loop_NTPase"/>
</dbReference>
<dbReference type="EnsemblProtists" id="EOD30659">
    <property type="protein sequence ID" value="EOD30659"/>
    <property type="gene ID" value="EMIHUDRAFT_456521"/>
</dbReference>
<dbReference type="PANTHER" id="PTHR19211:SF14">
    <property type="entry name" value="ATP-BINDING CASSETTE SUB-FAMILY F MEMBER 1"/>
    <property type="match status" value="1"/>
</dbReference>
<dbReference type="GeneID" id="17275933"/>
<dbReference type="Pfam" id="PF00005">
    <property type="entry name" value="ABC_tran"/>
    <property type="match status" value="2"/>
</dbReference>
<evidence type="ECO:0000313" key="6">
    <source>
        <dbReference type="EnsemblProtists" id="EOD30659"/>
    </source>
</evidence>
<name>A0A0D3K4H4_EMIH1</name>
<feature type="domain" description="ABC transporter" evidence="5">
    <location>
        <begin position="27"/>
        <end position="281"/>
    </location>
</feature>
<dbReference type="PaxDb" id="2903-EOD30659"/>
<dbReference type="PROSITE" id="PS00211">
    <property type="entry name" value="ABC_TRANSPORTER_1"/>
    <property type="match status" value="2"/>
</dbReference>
<accession>A0A0D3K4H4</accession>
<dbReference type="InterPro" id="IPR003593">
    <property type="entry name" value="AAA+_ATPase"/>
</dbReference>
<protein>
    <recommendedName>
        <fullName evidence="5">ABC transporter domain-containing protein</fullName>
    </recommendedName>
</protein>
<feature type="compositionally biased region" description="Low complexity" evidence="4">
    <location>
        <begin position="669"/>
        <end position="685"/>
    </location>
</feature>
<evidence type="ECO:0000256" key="2">
    <source>
        <dbReference type="ARBA" id="ARBA00022741"/>
    </source>
</evidence>
<feature type="domain" description="ABC transporter" evidence="5">
    <location>
        <begin position="417"/>
        <end position="626"/>
    </location>
</feature>
<dbReference type="SMART" id="SM00382">
    <property type="entry name" value="AAA"/>
    <property type="match status" value="2"/>
</dbReference>
<dbReference type="STRING" id="2903.R1FBL2"/>
<dbReference type="PROSITE" id="PS50893">
    <property type="entry name" value="ABC_TRANSPORTER_2"/>
    <property type="match status" value="2"/>
</dbReference>
<dbReference type="AlphaFoldDB" id="A0A0D3K4H4"/>
<dbReference type="CDD" id="cd03221">
    <property type="entry name" value="ABCF_EF-3"/>
    <property type="match status" value="1"/>
</dbReference>
<proteinExistence type="predicted"/>
<dbReference type="Proteomes" id="UP000013827">
    <property type="component" value="Unassembled WGS sequence"/>
</dbReference>
<reference evidence="7" key="1">
    <citation type="journal article" date="2013" name="Nature">
        <title>Pan genome of the phytoplankton Emiliania underpins its global distribution.</title>
        <authorList>
            <person name="Read B.A."/>
            <person name="Kegel J."/>
            <person name="Klute M.J."/>
            <person name="Kuo A."/>
            <person name="Lefebvre S.C."/>
            <person name="Maumus F."/>
            <person name="Mayer C."/>
            <person name="Miller J."/>
            <person name="Monier A."/>
            <person name="Salamov A."/>
            <person name="Young J."/>
            <person name="Aguilar M."/>
            <person name="Claverie J.M."/>
            <person name="Frickenhaus S."/>
            <person name="Gonzalez K."/>
            <person name="Herman E.K."/>
            <person name="Lin Y.C."/>
            <person name="Napier J."/>
            <person name="Ogata H."/>
            <person name="Sarno A.F."/>
            <person name="Shmutz J."/>
            <person name="Schroeder D."/>
            <person name="de Vargas C."/>
            <person name="Verret F."/>
            <person name="von Dassow P."/>
            <person name="Valentin K."/>
            <person name="Van de Peer Y."/>
            <person name="Wheeler G."/>
            <person name="Dacks J.B."/>
            <person name="Delwiche C.F."/>
            <person name="Dyhrman S.T."/>
            <person name="Glockner G."/>
            <person name="John U."/>
            <person name="Richards T."/>
            <person name="Worden A.Z."/>
            <person name="Zhang X."/>
            <person name="Grigoriev I.V."/>
            <person name="Allen A.E."/>
            <person name="Bidle K."/>
            <person name="Borodovsky M."/>
            <person name="Bowler C."/>
            <person name="Brownlee C."/>
            <person name="Cock J.M."/>
            <person name="Elias M."/>
            <person name="Gladyshev V.N."/>
            <person name="Groth M."/>
            <person name="Guda C."/>
            <person name="Hadaegh A."/>
            <person name="Iglesias-Rodriguez M.D."/>
            <person name="Jenkins J."/>
            <person name="Jones B.M."/>
            <person name="Lawson T."/>
            <person name="Leese F."/>
            <person name="Lindquist E."/>
            <person name="Lobanov A."/>
            <person name="Lomsadze A."/>
            <person name="Malik S.B."/>
            <person name="Marsh M.E."/>
            <person name="Mackinder L."/>
            <person name="Mock T."/>
            <person name="Mueller-Roeber B."/>
            <person name="Pagarete A."/>
            <person name="Parker M."/>
            <person name="Probert I."/>
            <person name="Quesneville H."/>
            <person name="Raines C."/>
            <person name="Rensing S.A."/>
            <person name="Riano-Pachon D.M."/>
            <person name="Richier S."/>
            <person name="Rokitta S."/>
            <person name="Shiraiwa Y."/>
            <person name="Soanes D.M."/>
            <person name="van der Giezen M."/>
            <person name="Wahlund T.M."/>
            <person name="Williams B."/>
            <person name="Wilson W."/>
            <person name="Wolfe G."/>
            <person name="Wurch L.L."/>
        </authorList>
    </citation>
    <scope>NUCLEOTIDE SEQUENCE</scope>
</reference>
<feature type="region of interest" description="Disordered" evidence="4">
    <location>
        <begin position="627"/>
        <end position="705"/>
    </location>
</feature>
<dbReference type="KEGG" id="ehx:EMIHUDRAFT_456521"/>
<dbReference type="SUPFAM" id="SSF52540">
    <property type="entry name" value="P-loop containing nucleoside triphosphate hydrolases"/>
    <property type="match status" value="2"/>
</dbReference>
<evidence type="ECO:0000313" key="7">
    <source>
        <dbReference type="Proteomes" id="UP000013827"/>
    </source>
</evidence>
<dbReference type="PANTHER" id="PTHR19211">
    <property type="entry name" value="ATP-BINDING TRANSPORT PROTEIN-RELATED"/>
    <property type="match status" value="1"/>
</dbReference>
<keyword evidence="1" id="KW-0677">Repeat</keyword>
<dbReference type="InterPro" id="IPR050611">
    <property type="entry name" value="ABCF"/>
</dbReference>
<dbReference type="FunFam" id="3.40.50.300:FF:000011">
    <property type="entry name" value="Putative ABC transporter ATP-binding component"/>
    <property type="match status" value="1"/>
</dbReference>
<keyword evidence="3" id="KW-0067">ATP-binding</keyword>
<keyword evidence="2" id="KW-0547">Nucleotide-binding</keyword>
<reference evidence="6" key="2">
    <citation type="submission" date="2024-10" db="UniProtKB">
        <authorList>
            <consortium name="EnsemblProtists"/>
        </authorList>
    </citation>
    <scope>IDENTIFICATION</scope>
</reference>
<keyword evidence="7" id="KW-1185">Reference proteome</keyword>
<dbReference type="eggNOG" id="KOG0062">
    <property type="taxonomic scope" value="Eukaryota"/>
</dbReference>
<evidence type="ECO:0000259" key="5">
    <source>
        <dbReference type="PROSITE" id="PS50893"/>
    </source>
</evidence>
<dbReference type="GO" id="GO:0005524">
    <property type="term" value="F:ATP binding"/>
    <property type="evidence" value="ECO:0007669"/>
    <property type="project" value="UniProtKB-KW"/>
</dbReference>
<dbReference type="InterPro" id="IPR003439">
    <property type="entry name" value="ABC_transporter-like_ATP-bd"/>
</dbReference>
<evidence type="ECO:0000256" key="1">
    <source>
        <dbReference type="ARBA" id="ARBA00022737"/>
    </source>
</evidence>
<organism evidence="6 7">
    <name type="scientific">Emiliania huxleyi (strain CCMP1516)</name>
    <dbReference type="NCBI Taxonomy" id="280463"/>
    <lineage>
        <taxon>Eukaryota</taxon>
        <taxon>Haptista</taxon>
        <taxon>Haptophyta</taxon>
        <taxon>Prymnesiophyceae</taxon>
        <taxon>Isochrysidales</taxon>
        <taxon>Noelaerhabdaceae</taxon>
        <taxon>Emiliania</taxon>
    </lineage>
</organism>
<dbReference type="InterPro" id="IPR017871">
    <property type="entry name" value="ABC_transporter-like_CS"/>
</dbReference>
<dbReference type="RefSeq" id="XP_005783088.1">
    <property type="nucleotide sequence ID" value="XM_005783031.1"/>
</dbReference>
<evidence type="ECO:0000256" key="4">
    <source>
        <dbReference type="SAM" id="MobiDB-lite"/>
    </source>
</evidence>